<evidence type="ECO:0000256" key="3">
    <source>
        <dbReference type="ARBA" id="ARBA00022679"/>
    </source>
</evidence>
<dbReference type="Pfam" id="PF00534">
    <property type="entry name" value="Glycos_transf_1"/>
    <property type="match status" value="1"/>
</dbReference>
<comment type="caution">
    <text evidence="6">The sequence shown here is derived from an EMBL/GenBank/DDBJ whole genome shotgun (WGS) entry which is preliminary data.</text>
</comment>
<evidence type="ECO:0000256" key="4">
    <source>
        <dbReference type="SAM" id="MobiDB-lite"/>
    </source>
</evidence>
<dbReference type="Proteomes" id="UP000305778">
    <property type="component" value="Unassembled WGS sequence"/>
</dbReference>
<sequence length="373" mass="40402">MAPPPARYPRRRRTPRGQPPSPAPHTSLDRHGSPPSPRSGHARHTRSSPLSAPALPYPSMGHQPPLHARRLRPAWRVLQGGHHCHQPARTLEQYAQADHAAGVPDLLLQNTNPIVSVLKARQFGLLDEAEELRVMGVVHDGADAERRFGYLAQRIAADTGGMVQLIAVSESVRRALVDAGVPGRRVRTVLNGLDVGHFEDRLRQARADGVFARVRDRNRLPAKCRIVLVSARRVPWKGHEDVIRAAARLDERGLLEDTVVLFNGAGLLDTRYPNHEDDLTQAIADLGLTGKVVLLDELSSEEVAACYTAAHVAVLASREPEPFGYANVEAMLAGVPVIATGHGGPLEYIDDETSGLVVPPAAPNAIAAALERL</sequence>
<name>A0A4U0S2I1_9ACTN</name>
<keyword evidence="3 6" id="KW-0808">Transferase</keyword>
<protein>
    <recommendedName>
        <fullName evidence="1">D-inositol 3-phosphate glycosyltransferase</fullName>
    </recommendedName>
</protein>
<evidence type="ECO:0000256" key="1">
    <source>
        <dbReference type="ARBA" id="ARBA00021292"/>
    </source>
</evidence>
<keyword evidence="7" id="KW-1185">Reference proteome</keyword>
<dbReference type="AlphaFoldDB" id="A0A4U0S2I1"/>
<feature type="region of interest" description="Disordered" evidence="4">
    <location>
        <begin position="1"/>
        <end position="66"/>
    </location>
</feature>
<evidence type="ECO:0000259" key="5">
    <source>
        <dbReference type="Pfam" id="PF00534"/>
    </source>
</evidence>
<keyword evidence="2" id="KW-0328">Glycosyltransferase</keyword>
<organism evidence="6 7">
    <name type="scientific">Actinacidiphila oryziradicis</name>
    <dbReference type="NCBI Taxonomy" id="2571141"/>
    <lineage>
        <taxon>Bacteria</taxon>
        <taxon>Bacillati</taxon>
        <taxon>Actinomycetota</taxon>
        <taxon>Actinomycetes</taxon>
        <taxon>Kitasatosporales</taxon>
        <taxon>Streptomycetaceae</taxon>
        <taxon>Actinacidiphila</taxon>
    </lineage>
</organism>
<reference evidence="6 7" key="1">
    <citation type="submission" date="2019-04" db="EMBL/GenBank/DDBJ databases">
        <title>Streptomyces oryziradicis sp. nov., a novel actinomycete isolated from rhizosphere soil of rice (Oryza sativa L.).</title>
        <authorList>
            <person name="Li C."/>
        </authorList>
    </citation>
    <scope>NUCLEOTIDE SEQUENCE [LARGE SCALE GENOMIC DNA]</scope>
    <source>
        <strain evidence="6 7">NEAU-C40</strain>
    </source>
</reference>
<dbReference type="OrthoDB" id="570545at2"/>
<dbReference type="PANTHER" id="PTHR12526:SF510">
    <property type="entry name" value="D-INOSITOL 3-PHOSPHATE GLYCOSYLTRANSFERASE"/>
    <property type="match status" value="1"/>
</dbReference>
<dbReference type="PANTHER" id="PTHR12526">
    <property type="entry name" value="GLYCOSYLTRANSFERASE"/>
    <property type="match status" value="1"/>
</dbReference>
<dbReference type="GO" id="GO:0016757">
    <property type="term" value="F:glycosyltransferase activity"/>
    <property type="evidence" value="ECO:0007669"/>
    <property type="project" value="UniProtKB-KW"/>
</dbReference>
<evidence type="ECO:0000313" key="6">
    <source>
        <dbReference type="EMBL" id="TKA02217.1"/>
    </source>
</evidence>
<dbReference type="CDD" id="cd03801">
    <property type="entry name" value="GT4_PimA-like"/>
    <property type="match status" value="1"/>
</dbReference>
<feature type="compositionally biased region" description="Low complexity" evidence="4">
    <location>
        <begin position="47"/>
        <end position="59"/>
    </location>
</feature>
<feature type="domain" description="Glycosyl transferase family 1" evidence="5">
    <location>
        <begin position="215"/>
        <end position="373"/>
    </location>
</feature>
<gene>
    <name evidence="6" type="ORF">FCI23_38385</name>
</gene>
<dbReference type="Gene3D" id="3.40.50.2000">
    <property type="entry name" value="Glycogen Phosphorylase B"/>
    <property type="match status" value="2"/>
</dbReference>
<proteinExistence type="predicted"/>
<accession>A0A4U0S2I1</accession>
<evidence type="ECO:0000256" key="2">
    <source>
        <dbReference type="ARBA" id="ARBA00022676"/>
    </source>
</evidence>
<dbReference type="SUPFAM" id="SSF53756">
    <property type="entry name" value="UDP-Glycosyltransferase/glycogen phosphorylase"/>
    <property type="match status" value="1"/>
</dbReference>
<dbReference type="EMBL" id="SUMC01000062">
    <property type="protein sequence ID" value="TKA02217.1"/>
    <property type="molecule type" value="Genomic_DNA"/>
</dbReference>
<dbReference type="InterPro" id="IPR001296">
    <property type="entry name" value="Glyco_trans_1"/>
</dbReference>
<evidence type="ECO:0000313" key="7">
    <source>
        <dbReference type="Proteomes" id="UP000305778"/>
    </source>
</evidence>